<dbReference type="Proteomes" id="UP000830326">
    <property type="component" value="Chromosome"/>
</dbReference>
<dbReference type="Pfam" id="PF03448">
    <property type="entry name" value="MgtE_N"/>
    <property type="match status" value="1"/>
</dbReference>
<evidence type="ECO:0000259" key="3">
    <source>
        <dbReference type="Pfam" id="PF03448"/>
    </source>
</evidence>
<protein>
    <recommendedName>
        <fullName evidence="3">Magnesium transporter MgtE intracellular domain-containing protein</fullName>
    </recommendedName>
</protein>
<feature type="coiled-coil region" evidence="1">
    <location>
        <begin position="74"/>
        <end position="122"/>
    </location>
</feature>
<keyword evidence="2" id="KW-1133">Transmembrane helix</keyword>
<evidence type="ECO:0000313" key="4">
    <source>
        <dbReference type="EMBL" id="UOR12724.1"/>
    </source>
</evidence>
<evidence type="ECO:0000313" key="5">
    <source>
        <dbReference type="Proteomes" id="UP000830326"/>
    </source>
</evidence>
<evidence type="ECO:0000256" key="1">
    <source>
        <dbReference type="SAM" id="Coils"/>
    </source>
</evidence>
<proteinExistence type="predicted"/>
<dbReference type="InterPro" id="IPR006668">
    <property type="entry name" value="Mg_transptr_MgtE_intracell_dom"/>
</dbReference>
<evidence type="ECO:0000256" key="2">
    <source>
        <dbReference type="SAM" id="Phobius"/>
    </source>
</evidence>
<sequence length="203" mass="22358">MAKKVNREQVKGSKLQWFFLVVVVPALFALTLTLVVLTIMGVNVFDKAEDYANQIPGLSSLVSTSEEKQSTRQTAQLEAVIAEHNTEIDQLQQQVNDKQMTIEELNQQIEQLEADLDAELNVSSEQPEEELSSETNMVKEMAVSFEEMDEEEAAPIIENMKRDLAVQVLSEVASSERGAILGAMMPELAAEIASSIANSSANN</sequence>
<feature type="transmembrane region" description="Helical" evidence="2">
    <location>
        <begin position="17"/>
        <end position="45"/>
    </location>
</feature>
<keyword evidence="5" id="KW-1185">Reference proteome</keyword>
<organism evidence="4 5">
    <name type="scientific">Halobacillus amylolyticus</name>
    <dbReference type="NCBI Taxonomy" id="2932259"/>
    <lineage>
        <taxon>Bacteria</taxon>
        <taxon>Bacillati</taxon>
        <taxon>Bacillota</taxon>
        <taxon>Bacilli</taxon>
        <taxon>Bacillales</taxon>
        <taxon>Bacillaceae</taxon>
        <taxon>Halobacillus</taxon>
    </lineage>
</organism>
<keyword evidence="2" id="KW-0812">Transmembrane</keyword>
<keyword evidence="1" id="KW-0175">Coiled coil</keyword>
<dbReference type="EMBL" id="CP095075">
    <property type="protein sequence ID" value="UOR12724.1"/>
    <property type="molecule type" value="Genomic_DNA"/>
</dbReference>
<accession>A0ABY4HDL6</accession>
<reference evidence="4" key="1">
    <citation type="submission" date="2022-04" db="EMBL/GenBank/DDBJ databases">
        <title>Halobacillus sp. isolated from saltern.</title>
        <authorList>
            <person name="Won M."/>
            <person name="Lee C.-M."/>
            <person name="Woen H.-Y."/>
            <person name="Kwon S.-W."/>
        </authorList>
    </citation>
    <scope>NUCLEOTIDE SEQUENCE</scope>
    <source>
        <strain evidence="4">SSHM10-5</strain>
    </source>
</reference>
<name>A0ABY4HDL6_9BACI</name>
<gene>
    <name evidence="4" type="ORF">MUO15_04185</name>
</gene>
<keyword evidence="2" id="KW-0472">Membrane</keyword>
<feature type="domain" description="Magnesium transporter MgtE intracellular" evidence="3">
    <location>
        <begin position="145"/>
        <end position="193"/>
    </location>
</feature>
<dbReference type="RefSeq" id="WP_245033711.1">
    <property type="nucleotide sequence ID" value="NZ_CP095075.1"/>
</dbReference>
<dbReference type="Gene3D" id="1.20.5.340">
    <property type="match status" value="1"/>
</dbReference>
<dbReference type="SUPFAM" id="SSF158791">
    <property type="entry name" value="MgtE N-terminal domain-like"/>
    <property type="match status" value="1"/>
</dbReference>